<dbReference type="InterPro" id="IPR029424">
    <property type="entry name" value="MMS22L_C"/>
</dbReference>
<dbReference type="PANTHER" id="PTHR28547:SF1">
    <property type="entry name" value="PROTEIN MMS22-LIKE"/>
    <property type="match status" value="1"/>
</dbReference>
<keyword evidence="8" id="KW-0234">DNA repair</keyword>
<evidence type="ECO:0000256" key="6">
    <source>
        <dbReference type="ARBA" id="ARBA00022763"/>
    </source>
</evidence>
<evidence type="ECO:0000256" key="11">
    <source>
        <dbReference type="SAM" id="SignalP"/>
    </source>
</evidence>
<dbReference type="Pfam" id="PF14911">
    <property type="entry name" value="MMS22L_C"/>
    <property type="match status" value="1"/>
</dbReference>
<feature type="chain" id="PRO_5045783314" description="Protein MMS22-like" evidence="11">
    <location>
        <begin position="27"/>
        <end position="461"/>
    </location>
</feature>
<evidence type="ECO:0000256" key="5">
    <source>
        <dbReference type="ARBA" id="ARBA00022454"/>
    </source>
</evidence>
<evidence type="ECO:0000259" key="13">
    <source>
        <dbReference type="Pfam" id="PF14911"/>
    </source>
</evidence>
<dbReference type="InterPro" id="IPR029425">
    <property type="entry name" value="MMS22L_N"/>
</dbReference>
<dbReference type="InterPro" id="IPR042320">
    <property type="entry name" value="MMS22-like"/>
</dbReference>
<proteinExistence type="inferred from homology"/>
<feature type="signal peptide" evidence="11">
    <location>
        <begin position="1"/>
        <end position="26"/>
    </location>
</feature>
<evidence type="ECO:0000313" key="14">
    <source>
        <dbReference type="Proteomes" id="UP000695022"/>
    </source>
</evidence>
<keyword evidence="9" id="KW-0539">Nucleus</keyword>
<evidence type="ECO:0000256" key="3">
    <source>
        <dbReference type="ARBA" id="ARBA00006585"/>
    </source>
</evidence>
<evidence type="ECO:0000313" key="15">
    <source>
        <dbReference type="RefSeq" id="XP_014662506.1"/>
    </source>
</evidence>
<evidence type="ECO:0000256" key="9">
    <source>
        <dbReference type="ARBA" id="ARBA00023242"/>
    </source>
</evidence>
<comment type="subcellular location">
    <subcellularLocation>
        <location evidence="2">Chromosome</location>
    </subcellularLocation>
    <subcellularLocation>
        <location evidence="1">Nucleus</location>
    </subcellularLocation>
</comment>
<dbReference type="PANTHER" id="PTHR28547">
    <property type="entry name" value="PROTEIN MMS22-LIKE"/>
    <property type="match status" value="1"/>
</dbReference>
<dbReference type="RefSeq" id="XP_014662506.1">
    <property type="nucleotide sequence ID" value="XM_014807020.1"/>
</dbReference>
<keyword evidence="6" id="KW-0227">DNA damage</keyword>
<name>A0ABM1DRD5_PRICU</name>
<evidence type="ECO:0000256" key="2">
    <source>
        <dbReference type="ARBA" id="ARBA00004286"/>
    </source>
</evidence>
<evidence type="ECO:0000256" key="4">
    <source>
        <dbReference type="ARBA" id="ARBA00021061"/>
    </source>
</evidence>
<protein>
    <recommendedName>
        <fullName evidence="4">Protein MMS22-like</fullName>
    </recommendedName>
    <alternativeName>
        <fullName evidence="10">Methyl methanesulfonate-sensitivity protein 22-like</fullName>
    </alternativeName>
</protein>
<keyword evidence="5" id="KW-0158">Chromosome</keyword>
<evidence type="ECO:0000256" key="8">
    <source>
        <dbReference type="ARBA" id="ARBA00023204"/>
    </source>
</evidence>
<dbReference type="Proteomes" id="UP000695022">
    <property type="component" value="Unplaced"/>
</dbReference>
<keyword evidence="14" id="KW-1185">Reference proteome</keyword>
<keyword evidence="11" id="KW-0732">Signal</keyword>
<accession>A0ABM1DRD5</accession>
<comment type="similarity">
    <text evidence="3">Belongs to the MMS22 family. MMS22L subfamily.</text>
</comment>
<sequence>MMLELTEAGWCNLLNLFLTLALVTDTEDVTSRIVDLLDMVGPLTEKSVSSLVIRGCFVLCLINEEKETDASSLAHRLSLYFTAACREISVASSDSRRHQWYNQIAVYLEGIEELRVVHPALIGEGFKMVFSCCRDQELRKVLLVLTQAIDSFCHRIMQTPITSADEVSASAWWKNVFPFVKSHVMTLTPSSQLTNLAVSFTRLARHLPPEGSTGVHETYLTCLEYFGFDESVSASVSTSFLWQMSNNQELEQLSDVEARIIQTLFRCCVQTSLQNASMSSTEHLQQLAQLVLALPKFRQEFSSAGMQLPTGPEHPHAVIMAFIKALSASYAQSASLLEKRNLQLKAESYLGNVAAHAGKVLKSANPDELKTAYSLVGRLIKNCSLLLYSKTRPDCILVEVIETMLFPRSLTSSKQGLHPAVQHAIREHLILFVHGLKQLDQRDPYVSRRLADIKYHWKFQL</sequence>
<evidence type="ECO:0000256" key="7">
    <source>
        <dbReference type="ARBA" id="ARBA00022853"/>
    </source>
</evidence>
<evidence type="ECO:0000256" key="1">
    <source>
        <dbReference type="ARBA" id="ARBA00004123"/>
    </source>
</evidence>
<reference evidence="15" key="1">
    <citation type="submission" date="2025-08" db="UniProtKB">
        <authorList>
            <consortium name="RefSeq"/>
        </authorList>
    </citation>
    <scope>IDENTIFICATION</scope>
</reference>
<evidence type="ECO:0000259" key="12">
    <source>
        <dbReference type="Pfam" id="PF14910"/>
    </source>
</evidence>
<dbReference type="Pfam" id="PF14910">
    <property type="entry name" value="MMS22L_N"/>
    <property type="match status" value="1"/>
</dbReference>
<feature type="domain" description="MMS22-like C-terminal" evidence="13">
    <location>
        <begin position="282"/>
        <end position="457"/>
    </location>
</feature>
<gene>
    <name evidence="15" type="primary">LOC106805437</name>
</gene>
<dbReference type="GeneID" id="106805437"/>
<keyword evidence="7" id="KW-0156">Chromatin regulator</keyword>
<feature type="domain" description="Protein MMS22-like N-terminal" evidence="12">
    <location>
        <begin position="2"/>
        <end position="166"/>
    </location>
</feature>
<evidence type="ECO:0000256" key="10">
    <source>
        <dbReference type="ARBA" id="ARBA00033326"/>
    </source>
</evidence>
<organism evidence="14 15">
    <name type="scientific">Priapulus caudatus</name>
    <name type="common">Priapulid worm</name>
    <dbReference type="NCBI Taxonomy" id="37621"/>
    <lineage>
        <taxon>Eukaryota</taxon>
        <taxon>Metazoa</taxon>
        <taxon>Ecdysozoa</taxon>
        <taxon>Scalidophora</taxon>
        <taxon>Priapulida</taxon>
        <taxon>Priapulimorpha</taxon>
        <taxon>Priapulimorphida</taxon>
        <taxon>Priapulidae</taxon>
        <taxon>Priapulus</taxon>
    </lineage>
</organism>